<gene>
    <name evidence="2" type="ORF">EPI10_009285</name>
</gene>
<evidence type="ECO:0000313" key="2">
    <source>
        <dbReference type="EMBL" id="KAA3453225.1"/>
    </source>
</evidence>
<protein>
    <submittedName>
        <fullName evidence="2">Uncharacterized protein</fullName>
    </submittedName>
</protein>
<comment type="caution">
    <text evidence="2">The sequence shown here is derived from an EMBL/GenBank/DDBJ whole genome shotgun (WGS) entry which is preliminary data.</text>
</comment>
<dbReference type="Proteomes" id="UP000325315">
    <property type="component" value="Unassembled WGS sequence"/>
</dbReference>
<feature type="compositionally biased region" description="Polar residues" evidence="1">
    <location>
        <begin position="9"/>
        <end position="22"/>
    </location>
</feature>
<sequence length="84" mass="9492">MRAHREQGHGTQVDSSISQVQTLEPMAKNVDHAPTIEESQHEFVNEAVSQAMLRVGVARTTPTIAEYWLKIIERILNDMECTSE</sequence>
<dbReference type="EMBL" id="SMMG02000013">
    <property type="protein sequence ID" value="KAA3453225.1"/>
    <property type="molecule type" value="Genomic_DNA"/>
</dbReference>
<evidence type="ECO:0000313" key="3">
    <source>
        <dbReference type="Proteomes" id="UP000325315"/>
    </source>
</evidence>
<dbReference type="AlphaFoldDB" id="A0A5B6UHJ1"/>
<organism evidence="2 3">
    <name type="scientific">Gossypium australe</name>
    <dbReference type="NCBI Taxonomy" id="47621"/>
    <lineage>
        <taxon>Eukaryota</taxon>
        <taxon>Viridiplantae</taxon>
        <taxon>Streptophyta</taxon>
        <taxon>Embryophyta</taxon>
        <taxon>Tracheophyta</taxon>
        <taxon>Spermatophyta</taxon>
        <taxon>Magnoliopsida</taxon>
        <taxon>eudicotyledons</taxon>
        <taxon>Gunneridae</taxon>
        <taxon>Pentapetalae</taxon>
        <taxon>rosids</taxon>
        <taxon>malvids</taxon>
        <taxon>Malvales</taxon>
        <taxon>Malvaceae</taxon>
        <taxon>Malvoideae</taxon>
        <taxon>Gossypium</taxon>
    </lineage>
</organism>
<keyword evidence="3" id="KW-1185">Reference proteome</keyword>
<evidence type="ECO:0000256" key="1">
    <source>
        <dbReference type="SAM" id="MobiDB-lite"/>
    </source>
</evidence>
<name>A0A5B6UHJ1_9ROSI</name>
<proteinExistence type="predicted"/>
<feature type="region of interest" description="Disordered" evidence="1">
    <location>
        <begin position="1"/>
        <end position="24"/>
    </location>
</feature>
<reference evidence="3" key="1">
    <citation type="journal article" date="2019" name="Plant Biotechnol. J.">
        <title>Genome sequencing of the Australian wild diploid species Gossypium australe highlights disease resistance and delayed gland morphogenesis.</title>
        <authorList>
            <person name="Cai Y."/>
            <person name="Cai X."/>
            <person name="Wang Q."/>
            <person name="Wang P."/>
            <person name="Zhang Y."/>
            <person name="Cai C."/>
            <person name="Xu Y."/>
            <person name="Wang K."/>
            <person name="Zhou Z."/>
            <person name="Wang C."/>
            <person name="Geng S."/>
            <person name="Li B."/>
            <person name="Dong Q."/>
            <person name="Hou Y."/>
            <person name="Wang H."/>
            <person name="Ai P."/>
            <person name="Liu Z."/>
            <person name="Yi F."/>
            <person name="Sun M."/>
            <person name="An G."/>
            <person name="Cheng J."/>
            <person name="Zhang Y."/>
            <person name="Shi Q."/>
            <person name="Xie Y."/>
            <person name="Shi X."/>
            <person name="Chang Y."/>
            <person name="Huang F."/>
            <person name="Chen Y."/>
            <person name="Hong S."/>
            <person name="Mi L."/>
            <person name="Sun Q."/>
            <person name="Zhang L."/>
            <person name="Zhou B."/>
            <person name="Peng R."/>
            <person name="Zhang X."/>
            <person name="Liu F."/>
        </authorList>
    </citation>
    <scope>NUCLEOTIDE SEQUENCE [LARGE SCALE GENOMIC DNA]</scope>
    <source>
        <strain evidence="3">cv. PA1801</strain>
    </source>
</reference>
<accession>A0A5B6UHJ1</accession>